<reference evidence="7 8" key="1">
    <citation type="submission" date="2020-05" db="EMBL/GenBank/DDBJ databases">
        <title>Genomic Encyclopedia of Type Strains, Phase IV (KMG-V): Genome sequencing to study the core and pangenomes of soil and plant-associated prokaryotes.</title>
        <authorList>
            <person name="Whitman W."/>
        </authorList>
    </citation>
    <scope>NUCLEOTIDE SEQUENCE [LARGE SCALE GENOMIC DNA]</scope>
    <source>
        <strain evidence="7 8">C29</strain>
    </source>
</reference>
<dbReference type="EMBL" id="JABSNM010000001">
    <property type="protein sequence ID" value="NRT54466.1"/>
    <property type="molecule type" value="Genomic_DNA"/>
</dbReference>
<gene>
    <name evidence="7" type="ORF">HNQ01_000173</name>
</gene>
<organism evidence="7 8">
    <name type="scientific">Sphaerotilus uruguayifluvii</name>
    <dbReference type="NCBI Taxonomy" id="2735897"/>
    <lineage>
        <taxon>Bacteria</taxon>
        <taxon>Pseudomonadati</taxon>
        <taxon>Pseudomonadota</taxon>
        <taxon>Betaproteobacteria</taxon>
        <taxon>Burkholderiales</taxon>
        <taxon>Sphaerotilaceae</taxon>
        <taxon>Sphaerotilus</taxon>
    </lineage>
</organism>
<feature type="transmembrane region" description="Helical" evidence="6">
    <location>
        <begin position="148"/>
        <end position="172"/>
    </location>
</feature>
<keyword evidence="2" id="KW-1003">Cell membrane</keyword>
<evidence type="ECO:0000313" key="8">
    <source>
        <dbReference type="Proteomes" id="UP001516061"/>
    </source>
</evidence>
<evidence type="ECO:0000256" key="5">
    <source>
        <dbReference type="ARBA" id="ARBA00023136"/>
    </source>
</evidence>
<dbReference type="RefSeq" id="WP_173803425.1">
    <property type="nucleotide sequence ID" value="NZ_JABSNM010000001.1"/>
</dbReference>
<keyword evidence="3 6" id="KW-0812">Transmembrane</keyword>
<evidence type="ECO:0000256" key="1">
    <source>
        <dbReference type="ARBA" id="ARBA00004651"/>
    </source>
</evidence>
<evidence type="ECO:0000256" key="3">
    <source>
        <dbReference type="ARBA" id="ARBA00022692"/>
    </source>
</evidence>
<feature type="transmembrane region" description="Helical" evidence="6">
    <location>
        <begin position="87"/>
        <end position="113"/>
    </location>
</feature>
<evidence type="ECO:0000313" key="7">
    <source>
        <dbReference type="EMBL" id="NRT54466.1"/>
    </source>
</evidence>
<feature type="transmembrane region" description="Helical" evidence="6">
    <location>
        <begin position="390"/>
        <end position="411"/>
    </location>
</feature>
<keyword evidence="5 6" id="KW-0472">Membrane</keyword>
<feature type="transmembrane region" description="Helical" evidence="6">
    <location>
        <begin position="328"/>
        <end position="350"/>
    </location>
</feature>
<comment type="subcellular location">
    <subcellularLocation>
        <location evidence="1">Cell membrane</location>
        <topology evidence="1">Multi-pass membrane protein</topology>
    </subcellularLocation>
</comment>
<dbReference type="PANTHER" id="PTHR30250:SF11">
    <property type="entry name" value="O-ANTIGEN TRANSPORTER-RELATED"/>
    <property type="match status" value="1"/>
</dbReference>
<feature type="transmembrane region" description="Helical" evidence="6">
    <location>
        <begin position="49"/>
        <end position="66"/>
    </location>
</feature>
<comment type="caution">
    <text evidence="7">The sequence shown here is derived from an EMBL/GenBank/DDBJ whole genome shotgun (WGS) entry which is preliminary data.</text>
</comment>
<dbReference type="Pfam" id="PF01943">
    <property type="entry name" value="Polysacc_synt"/>
    <property type="match status" value="1"/>
</dbReference>
<accession>A0ABX2FWR3</accession>
<feature type="transmembrane region" description="Helical" evidence="6">
    <location>
        <begin position="178"/>
        <end position="197"/>
    </location>
</feature>
<feature type="transmembrane region" description="Helical" evidence="6">
    <location>
        <begin position="362"/>
        <end position="384"/>
    </location>
</feature>
<dbReference type="InterPro" id="IPR050833">
    <property type="entry name" value="Poly_Biosynth_Transport"/>
</dbReference>
<protein>
    <submittedName>
        <fullName evidence="7">O-antigen/teichoic acid export membrane protein</fullName>
    </submittedName>
</protein>
<feature type="transmembrane region" description="Helical" evidence="6">
    <location>
        <begin position="295"/>
        <end position="322"/>
    </location>
</feature>
<proteinExistence type="predicted"/>
<dbReference type="Proteomes" id="UP001516061">
    <property type="component" value="Unassembled WGS sequence"/>
</dbReference>
<keyword evidence="8" id="KW-1185">Reference proteome</keyword>
<feature type="transmembrane region" description="Helical" evidence="6">
    <location>
        <begin position="119"/>
        <end position="141"/>
    </location>
</feature>
<sequence>MAAPTPTRRAMPGQLAELALTHVATFAFPLVFAVVCGRTLGIHDYGVVSFYAALGGFLGMIIEFGFDWYGTREVARRREDAAHGHRTLWNITATKLLLCATVASGCGALLGLIRPQDEWPLMLASLAYLVGFALDAGWYVRALEQTRLLLAITTGVRLLGVLVLVTVVPRVATMTCALSVYALVSLATSGLTWFHLLRRGLARRARIDAGTMGRLLRGSWAIVFGNVNGAMLTNGGIALLGLHADPATVGAANLALRVRMAGQATLLPLQQLGFVRISALAARSPDEALAFGRKLMAATLVVGVGVAALCMLAAPHIVGYVFHEEKPVAVMLVLLLALSVPIQGIANLFGQQTLIALGRERRYALIQTAATLVFCALLAGLTRLSQRSAYGWAIVGAESTVLLLSALMLVLQPPRARAAGPARVAGEAA</sequence>
<evidence type="ECO:0000256" key="2">
    <source>
        <dbReference type="ARBA" id="ARBA00022475"/>
    </source>
</evidence>
<keyword evidence="4 6" id="KW-1133">Transmembrane helix</keyword>
<dbReference type="InterPro" id="IPR002797">
    <property type="entry name" value="Polysacc_synth"/>
</dbReference>
<evidence type="ECO:0000256" key="6">
    <source>
        <dbReference type="SAM" id="Phobius"/>
    </source>
</evidence>
<evidence type="ECO:0000256" key="4">
    <source>
        <dbReference type="ARBA" id="ARBA00022989"/>
    </source>
</evidence>
<dbReference type="PANTHER" id="PTHR30250">
    <property type="entry name" value="PST FAMILY PREDICTED COLANIC ACID TRANSPORTER"/>
    <property type="match status" value="1"/>
</dbReference>
<name>A0ABX2FWR3_9BURK</name>